<protein>
    <submittedName>
        <fullName evidence="1">Uncharacterized protein</fullName>
    </submittedName>
</protein>
<dbReference type="Proteomes" id="UP001558613">
    <property type="component" value="Unassembled WGS sequence"/>
</dbReference>
<accession>A0ABR3LVU3</accession>
<evidence type="ECO:0000313" key="1">
    <source>
        <dbReference type="EMBL" id="KAL1255794.1"/>
    </source>
</evidence>
<dbReference type="EMBL" id="JAYMGO010000019">
    <property type="protein sequence ID" value="KAL1255794.1"/>
    <property type="molecule type" value="Genomic_DNA"/>
</dbReference>
<comment type="caution">
    <text evidence="1">The sequence shown here is derived from an EMBL/GenBank/DDBJ whole genome shotgun (WGS) entry which is preliminary data.</text>
</comment>
<gene>
    <name evidence="1" type="ORF">QQF64_013855</name>
</gene>
<keyword evidence="2" id="KW-1185">Reference proteome</keyword>
<sequence length="111" mass="12314">MFKLANHLQFRRLLIKGKSTAFNNEAFPLPITHIGQDTAQMRVNWHHAVSCLLSPAPIIEAWLPFSQPEGPPARKLSSTACTTRDRASSTLPQGQFGMAVPAENTLDEIYI</sequence>
<proteinExistence type="predicted"/>
<reference evidence="1 2" key="1">
    <citation type="submission" date="2023-09" db="EMBL/GenBank/DDBJ databases">
        <authorList>
            <person name="Wang M."/>
        </authorList>
    </citation>
    <scope>NUCLEOTIDE SEQUENCE [LARGE SCALE GENOMIC DNA]</scope>
    <source>
        <strain evidence="1">GT-2023</strain>
        <tissue evidence="1">Liver</tissue>
    </source>
</reference>
<evidence type="ECO:0000313" key="2">
    <source>
        <dbReference type="Proteomes" id="UP001558613"/>
    </source>
</evidence>
<name>A0ABR3LVU3_9TELE</name>
<organism evidence="1 2">
    <name type="scientific">Cirrhinus molitorella</name>
    <name type="common">mud carp</name>
    <dbReference type="NCBI Taxonomy" id="172907"/>
    <lineage>
        <taxon>Eukaryota</taxon>
        <taxon>Metazoa</taxon>
        <taxon>Chordata</taxon>
        <taxon>Craniata</taxon>
        <taxon>Vertebrata</taxon>
        <taxon>Euteleostomi</taxon>
        <taxon>Actinopterygii</taxon>
        <taxon>Neopterygii</taxon>
        <taxon>Teleostei</taxon>
        <taxon>Ostariophysi</taxon>
        <taxon>Cypriniformes</taxon>
        <taxon>Cyprinidae</taxon>
        <taxon>Labeoninae</taxon>
        <taxon>Labeonini</taxon>
        <taxon>Cirrhinus</taxon>
    </lineage>
</organism>